<gene>
    <name evidence="1" type="ORF">Sipo8835_23000</name>
</gene>
<sequence>MRPDKPFLVGNQEFAALYSVKPQMIGQWMHRGVLDPANSVVVSGVHYWPLGFAAEFGATTPRPKHVDESLLQELVKSQSPGWMGRNPADLPPIVGQQEIIALFGLPSQGTLAMTIASGRFPSADWELSGSALWLLDTVMDATPELKDSARSLAWTVDAEVLAALREGRYDGPGSQVLARGRAARP</sequence>
<proteinExistence type="predicted"/>
<dbReference type="RefSeq" id="WP_141583503.1">
    <property type="nucleotide sequence ID" value="NZ_SPAZ01000189.1"/>
</dbReference>
<protein>
    <submittedName>
        <fullName evidence="1">Uncharacterized protein</fullName>
    </submittedName>
</protein>
<dbReference type="AlphaFoldDB" id="A0AAE8W022"/>
<accession>A0AAE8W022</accession>
<name>A0AAE8W022_9ACTN</name>
<evidence type="ECO:0000313" key="1">
    <source>
        <dbReference type="EMBL" id="TQE30863.1"/>
    </source>
</evidence>
<evidence type="ECO:0000313" key="2">
    <source>
        <dbReference type="Proteomes" id="UP000318720"/>
    </source>
</evidence>
<organism evidence="1 2">
    <name type="scientific">Streptomyces ipomoeae</name>
    <dbReference type="NCBI Taxonomy" id="103232"/>
    <lineage>
        <taxon>Bacteria</taxon>
        <taxon>Bacillati</taxon>
        <taxon>Actinomycetota</taxon>
        <taxon>Actinomycetes</taxon>
        <taxon>Kitasatosporales</taxon>
        <taxon>Streptomycetaceae</taxon>
        <taxon>Streptomyces</taxon>
    </lineage>
</organism>
<reference evidence="1 2" key="1">
    <citation type="submission" date="2019-03" db="EMBL/GenBank/DDBJ databases">
        <title>Comparative genomic analyses of the sweetpotato soil rot pathogen, Streptomyces ipomoeae.</title>
        <authorList>
            <person name="Ruschel Soares N."/>
            <person name="Badger J.H."/>
            <person name="Huguet-Tapia J.C."/>
            <person name="Clark C.A."/>
            <person name="Pettis G.S."/>
        </authorList>
    </citation>
    <scope>NUCLEOTIDE SEQUENCE [LARGE SCALE GENOMIC DNA]</scope>
    <source>
        <strain evidence="1 2">88-35</strain>
    </source>
</reference>
<dbReference type="EMBL" id="SPAZ01000189">
    <property type="protein sequence ID" value="TQE30863.1"/>
    <property type="molecule type" value="Genomic_DNA"/>
</dbReference>
<dbReference type="Proteomes" id="UP000318720">
    <property type="component" value="Unassembled WGS sequence"/>
</dbReference>
<comment type="caution">
    <text evidence="1">The sequence shown here is derived from an EMBL/GenBank/DDBJ whole genome shotgun (WGS) entry which is preliminary data.</text>
</comment>